<dbReference type="InterPro" id="IPR016181">
    <property type="entry name" value="Acyl_CoA_acyltransferase"/>
</dbReference>
<evidence type="ECO:0000313" key="7">
    <source>
        <dbReference type="EMBL" id="KKW33275.1"/>
    </source>
</evidence>
<dbReference type="PROSITE" id="PS51191">
    <property type="entry name" value="FEMABX"/>
    <property type="match status" value="1"/>
</dbReference>
<evidence type="ECO:0000256" key="5">
    <source>
        <dbReference type="ARBA" id="ARBA00023315"/>
    </source>
</evidence>
<dbReference type="InterPro" id="IPR050644">
    <property type="entry name" value="PG_Glycine_Bridge_Synth"/>
</dbReference>
<comment type="caution">
    <text evidence="7">The sequence shown here is derived from an EMBL/GenBank/DDBJ whole genome shotgun (WGS) entry which is preliminary data.</text>
</comment>
<keyword evidence="4" id="KW-0573">Peptidoglycan synthesis</keyword>
<evidence type="ECO:0000256" key="6">
    <source>
        <dbReference type="ARBA" id="ARBA00023316"/>
    </source>
</evidence>
<dbReference type="GO" id="GO:0009252">
    <property type="term" value="P:peptidoglycan biosynthetic process"/>
    <property type="evidence" value="ECO:0007669"/>
    <property type="project" value="UniProtKB-KW"/>
</dbReference>
<dbReference type="AlphaFoldDB" id="A0A0G1XQW9"/>
<comment type="similarity">
    <text evidence="1">Belongs to the FemABX family.</text>
</comment>
<keyword evidence="6" id="KW-0961">Cell wall biogenesis/degradation</keyword>
<keyword evidence="2" id="KW-0808">Transferase</keyword>
<proteinExistence type="inferred from homology"/>
<dbReference type="GO" id="GO:0016755">
    <property type="term" value="F:aminoacyltransferase activity"/>
    <property type="evidence" value="ECO:0007669"/>
    <property type="project" value="InterPro"/>
</dbReference>
<dbReference type="PANTHER" id="PTHR36174:SF1">
    <property type="entry name" value="LIPID II:GLYCINE GLYCYLTRANSFERASE"/>
    <property type="match status" value="1"/>
</dbReference>
<evidence type="ECO:0000256" key="4">
    <source>
        <dbReference type="ARBA" id="ARBA00022984"/>
    </source>
</evidence>
<dbReference type="InterPro" id="IPR003447">
    <property type="entry name" value="FEMABX"/>
</dbReference>
<gene>
    <name evidence="7" type="ORF">UY77_C0002G0023</name>
</gene>
<evidence type="ECO:0000256" key="3">
    <source>
        <dbReference type="ARBA" id="ARBA00022960"/>
    </source>
</evidence>
<sequence>MMSRLLWNAFVAASGPRSGAFLQSWEWGEFQQALGRDVYRLGDLRDFAIGVVRLPLTFGKSYLYAPRGPIVSSSEKFDDASLALRELGEKHQALFVRFEPPIEHTKQKNFGRKSISVQPEETLLLNLDKSEEALLAAMHSKTRYNIRVAERHGITIRVEKNFNDAWSLFQATGKRGAFHIHPRSYYERLLRTLTSESCKAFLVVARYQHTVVAANIMIDFGGTRTYLHGASRDQHRNVMAPYLLHWHLIQDAKKHGLHRYDWWGVAPEGAHERHAWTGITRFKLGFGGERVTYPGTFDLVLQPGSYALYQFARKMVRVMR</sequence>
<evidence type="ECO:0000256" key="2">
    <source>
        <dbReference type="ARBA" id="ARBA00022679"/>
    </source>
</evidence>
<dbReference type="Pfam" id="PF02388">
    <property type="entry name" value="FemAB"/>
    <property type="match status" value="3"/>
</dbReference>
<evidence type="ECO:0000256" key="1">
    <source>
        <dbReference type="ARBA" id="ARBA00009943"/>
    </source>
</evidence>
<name>A0A0G1XQW9_9BACT</name>
<protein>
    <submittedName>
        <fullName evidence="7">Methicillin resistance protein</fullName>
    </submittedName>
</protein>
<dbReference type="EMBL" id="LCRI01000002">
    <property type="protein sequence ID" value="KKW33275.1"/>
    <property type="molecule type" value="Genomic_DNA"/>
</dbReference>
<keyword evidence="3" id="KW-0133">Cell shape</keyword>
<dbReference type="PANTHER" id="PTHR36174">
    <property type="entry name" value="LIPID II:GLYCINE GLYCYLTRANSFERASE"/>
    <property type="match status" value="1"/>
</dbReference>
<accession>A0A0G1XQW9</accession>
<dbReference type="GO" id="GO:0008360">
    <property type="term" value="P:regulation of cell shape"/>
    <property type="evidence" value="ECO:0007669"/>
    <property type="project" value="UniProtKB-KW"/>
</dbReference>
<dbReference type="Proteomes" id="UP000034711">
    <property type="component" value="Unassembled WGS sequence"/>
</dbReference>
<evidence type="ECO:0000313" key="8">
    <source>
        <dbReference type="Proteomes" id="UP000034711"/>
    </source>
</evidence>
<dbReference type="Gene3D" id="3.40.630.30">
    <property type="match status" value="2"/>
</dbReference>
<dbReference type="GO" id="GO:0071555">
    <property type="term" value="P:cell wall organization"/>
    <property type="evidence" value="ECO:0007669"/>
    <property type="project" value="UniProtKB-KW"/>
</dbReference>
<organism evidence="7 8">
    <name type="scientific">Candidatus Uhrbacteria bacterium GW2011_GWA2_53_10</name>
    <dbReference type="NCBI Taxonomy" id="1618980"/>
    <lineage>
        <taxon>Bacteria</taxon>
        <taxon>Candidatus Uhriibacteriota</taxon>
    </lineage>
</organism>
<keyword evidence="5" id="KW-0012">Acyltransferase</keyword>
<dbReference type="SUPFAM" id="SSF55729">
    <property type="entry name" value="Acyl-CoA N-acyltransferases (Nat)"/>
    <property type="match status" value="2"/>
</dbReference>
<reference evidence="7 8" key="1">
    <citation type="journal article" date="2015" name="Nature">
        <title>rRNA introns, odd ribosomes, and small enigmatic genomes across a large radiation of phyla.</title>
        <authorList>
            <person name="Brown C.T."/>
            <person name="Hug L.A."/>
            <person name="Thomas B.C."/>
            <person name="Sharon I."/>
            <person name="Castelle C.J."/>
            <person name="Singh A."/>
            <person name="Wilkins M.J."/>
            <person name="Williams K.H."/>
            <person name="Banfield J.F."/>
        </authorList>
    </citation>
    <scope>NUCLEOTIDE SEQUENCE [LARGE SCALE GENOMIC DNA]</scope>
</reference>